<dbReference type="PANTHER" id="PTHR33490">
    <property type="entry name" value="BLR5614 PROTEIN-RELATED"/>
    <property type="match status" value="1"/>
</dbReference>
<keyword evidence="3" id="KW-1185">Reference proteome</keyword>
<sequence>MQRQVESQLHLTLASPATIVFSVAAHHLSPITSEELTVVGDGEPLELTEIVDRAECRLHRLETSAKTIDLSYRATIDGYAEPNRPEPIDRILYTRPSRYCESDALGPSAQALFGGLTGFELLDAVVDWTAGHLRYVPGASLPTDGARETYLKRQGVCRDFAHLVIAMLRARDMPARLVSVYAPGLRPMDFHAVAEAYVDGAWFVVDATRLAPRALMQRIATGRDASDTAFLSNTLSNLRLRSMSVDATASETVEEDPTAHVQLR</sequence>
<reference evidence="2 3" key="1">
    <citation type="submission" date="2019-09" db="EMBL/GenBank/DDBJ databases">
        <title>Phylogeny of genus Pseudoclavibacter and closely related genus.</title>
        <authorList>
            <person name="Li Y."/>
        </authorList>
    </citation>
    <scope>NUCLEOTIDE SEQUENCE [LARGE SCALE GENOMIC DNA]</scope>
    <source>
        <strain evidence="2 3">DSM 23821</strain>
    </source>
</reference>
<proteinExistence type="predicted"/>
<accession>A0A7J5BSR2</accession>
<protein>
    <submittedName>
        <fullName evidence="2">Transglutaminase family protein</fullName>
    </submittedName>
</protein>
<dbReference type="AlphaFoldDB" id="A0A7J5BSR2"/>
<dbReference type="SUPFAM" id="SSF54001">
    <property type="entry name" value="Cysteine proteinases"/>
    <property type="match status" value="1"/>
</dbReference>
<evidence type="ECO:0000259" key="1">
    <source>
        <dbReference type="SMART" id="SM00460"/>
    </source>
</evidence>
<comment type="caution">
    <text evidence="2">The sequence shown here is derived from an EMBL/GenBank/DDBJ whole genome shotgun (WGS) entry which is preliminary data.</text>
</comment>
<dbReference type="Pfam" id="PF01841">
    <property type="entry name" value="Transglut_core"/>
    <property type="match status" value="1"/>
</dbReference>
<organism evidence="2 3">
    <name type="scientific">Pseudoclavibacter chungangensis</name>
    <dbReference type="NCBI Taxonomy" id="587635"/>
    <lineage>
        <taxon>Bacteria</taxon>
        <taxon>Bacillati</taxon>
        <taxon>Actinomycetota</taxon>
        <taxon>Actinomycetes</taxon>
        <taxon>Micrococcales</taxon>
        <taxon>Microbacteriaceae</taxon>
        <taxon>Pseudoclavibacter</taxon>
    </lineage>
</organism>
<dbReference type="Gene3D" id="3.10.620.30">
    <property type="match status" value="1"/>
</dbReference>
<dbReference type="Gene3D" id="2.60.40.2250">
    <property type="match status" value="1"/>
</dbReference>
<dbReference type="InterPro" id="IPR002931">
    <property type="entry name" value="Transglutaminase-like"/>
</dbReference>
<name>A0A7J5BSR2_9MICO</name>
<dbReference type="PANTHER" id="PTHR33490:SF12">
    <property type="entry name" value="BLL5557 PROTEIN"/>
    <property type="match status" value="1"/>
</dbReference>
<evidence type="ECO:0000313" key="3">
    <source>
        <dbReference type="Proteomes" id="UP000467240"/>
    </source>
</evidence>
<evidence type="ECO:0000313" key="2">
    <source>
        <dbReference type="EMBL" id="KAB1657333.1"/>
    </source>
</evidence>
<dbReference type="OrthoDB" id="5438043at2"/>
<gene>
    <name evidence="2" type="ORF">F8O01_08835</name>
</gene>
<dbReference type="SMART" id="SM00460">
    <property type="entry name" value="TGc"/>
    <property type="match status" value="1"/>
</dbReference>
<dbReference type="EMBL" id="WBJZ01000009">
    <property type="protein sequence ID" value="KAB1657333.1"/>
    <property type="molecule type" value="Genomic_DNA"/>
</dbReference>
<feature type="domain" description="Transglutaminase-like" evidence="1">
    <location>
        <begin position="149"/>
        <end position="209"/>
    </location>
</feature>
<dbReference type="RefSeq" id="WP_158040498.1">
    <property type="nucleotide sequence ID" value="NZ_JACCFV010000001.1"/>
</dbReference>
<dbReference type="Proteomes" id="UP000467240">
    <property type="component" value="Unassembled WGS sequence"/>
</dbReference>
<dbReference type="InterPro" id="IPR038765">
    <property type="entry name" value="Papain-like_cys_pep_sf"/>
</dbReference>